<evidence type="ECO:0000313" key="3">
    <source>
        <dbReference type="Proteomes" id="UP000515121"/>
    </source>
</evidence>
<dbReference type="PRINTS" id="PR00868">
    <property type="entry name" value="DNAPOLI"/>
</dbReference>
<evidence type="ECO:0000256" key="1">
    <source>
        <dbReference type="ARBA" id="ARBA00022705"/>
    </source>
</evidence>
<reference evidence="4" key="1">
    <citation type="submission" date="2025-08" db="UniProtKB">
        <authorList>
            <consortium name="RefSeq"/>
        </authorList>
    </citation>
    <scope>IDENTIFICATION</scope>
    <source>
        <tissue evidence="4">Fruit stalk</tissue>
    </source>
</reference>
<name>A0A6P5ZL50_DURZI</name>
<dbReference type="Gene3D" id="3.30.70.370">
    <property type="match status" value="1"/>
</dbReference>
<dbReference type="GO" id="GO:0006261">
    <property type="term" value="P:DNA-templated DNA replication"/>
    <property type="evidence" value="ECO:0007669"/>
    <property type="project" value="InterPro"/>
</dbReference>
<sequence>MNVGSDTQIRQLLYGGILNSKDPNVSLPDEKTFKVPNVNKVIEEGKKASTKFCSIKLCSLGVKLPAEIYTATGWPLVNGNALKTLAGKVSAEYDFTDDTNDGDIDNSPEKMIDVDTSAYGSAFAAFEDEEKGREACHAIASLCKVCSIDTLITNFILPLQGSNISGKSGSVHCSLNINTETGRLSARRQNLQNQPALEKDRYKICQAFVAAPRNSLVVADYAQLELRILAHLTDCKSMLDAFKAGGDFHSRTAMNMYSHIRETVEKRQVLLEWHPRPGEEKPPVPLLKVK</sequence>
<evidence type="ECO:0000259" key="2">
    <source>
        <dbReference type="Pfam" id="PF00476"/>
    </source>
</evidence>
<protein>
    <submittedName>
        <fullName evidence="4">DNA polymerase I A, chloroplastic/mitochondrial-like isoform X1</fullName>
    </submittedName>
</protein>
<feature type="domain" description="DNA-directed DNA polymerase family A palm" evidence="2">
    <location>
        <begin position="144"/>
        <end position="267"/>
    </location>
</feature>
<dbReference type="SUPFAM" id="SSF56672">
    <property type="entry name" value="DNA/RNA polymerases"/>
    <property type="match status" value="1"/>
</dbReference>
<dbReference type="GO" id="GO:0003677">
    <property type="term" value="F:DNA binding"/>
    <property type="evidence" value="ECO:0007669"/>
    <property type="project" value="InterPro"/>
</dbReference>
<dbReference type="KEGG" id="dzi:111301616"/>
<dbReference type="RefSeq" id="XP_022753155.1">
    <property type="nucleotide sequence ID" value="XM_022897420.1"/>
</dbReference>
<dbReference type="InterPro" id="IPR043502">
    <property type="entry name" value="DNA/RNA_pol_sf"/>
</dbReference>
<dbReference type="PANTHER" id="PTHR10133:SF27">
    <property type="entry name" value="DNA POLYMERASE NU"/>
    <property type="match status" value="1"/>
</dbReference>
<evidence type="ECO:0000313" key="4">
    <source>
        <dbReference type="RefSeq" id="XP_022753155.1"/>
    </source>
</evidence>
<keyword evidence="3" id="KW-1185">Reference proteome</keyword>
<dbReference type="GO" id="GO:0003887">
    <property type="term" value="F:DNA-directed DNA polymerase activity"/>
    <property type="evidence" value="ECO:0007669"/>
    <property type="project" value="InterPro"/>
</dbReference>
<dbReference type="GO" id="GO:0006302">
    <property type="term" value="P:double-strand break repair"/>
    <property type="evidence" value="ECO:0007669"/>
    <property type="project" value="TreeGrafter"/>
</dbReference>
<gene>
    <name evidence="4" type="primary">LOC111301616</name>
</gene>
<keyword evidence="1" id="KW-0235">DNA replication</keyword>
<proteinExistence type="predicted"/>
<dbReference type="OrthoDB" id="1425572at2759"/>
<accession>A0A6P5ZL50</accession>
<dbReference type="InterPro" id="IPR001098">
    <property type="entry name" value="DNA-dir_DNA_pol_A_palm_dom"/>
</dbReference>
<organism evidence="3 4">
    <name type="scientific">Durio zibethinus</name>
    <name type="common">Durian</name>
    <dbReference type="NCBI Taxonomy" id="66656"/>
    <lineage>
        <taxon>Eukaryota</taxon>
        <taxon>Viridiplantae</taxon>
        <taxon>Streptophyta</taxon>
        <taxon>Embryophyta</taxon>
        <taxon>Tracheophyta</taxon>
        <taxon>Spermatophyta</taxon>
        <taxon>Magnoliopsida</taxon>
        <taxon>eudicotyledons</taxon>
        <taxon>Gunneridae</taxon>
        <taxon>Pentapetalae</taxon>
        <taxon>rosids</taxon>
        <taxon>malvids</taxon>
        <taxon>Malvales</taxon>
        <taxon>Malvaceae</taxon>
        <taxon>Helicteroideae</taxon>
        <taxon>Durio</taxon>
    </lineage>
</organism>
<dbReference type="AlphaFoldDB" id="A0A6P5ZL50"/>
<dbReference type="PANTHER" id="PTHR10133">
    <property type="entry name" value="DNA POLYMERASE I"/>
    <property type="match status" value="1"/>
</dbReference>
<dbReference type="InterPro" id="IPR002298">
    <property type="entry name" value="DNA_polymerase_A"/>
</dbReference>
<dbReference type="Proteomes" id="UP000515121">
    <property type="component" value="Unplaced"/>
</dbReference>
<dbReference type="Pfam" id="PF00476">
    <property type="entry name" value="DNA_pol_A"/>
    <property type="match status" value="1"/>
</dbReference>
<dbReference type="GeneID" id="111301616"/>